<keyword evidence="5" id="KW-1133">Transmembrane helix</keyword>
<gene>
    <name evidence="6" type="ORF">CITCOLO1_LOCUS411</name>
</gene>
<organism evidence="6 7">
    <name type="scientific">Citrullus colocynthis</name>
    <name type="common">colocynth</name>
    <dbReference type="NCBI Taxonomy" id="252529"/>
    <lineage>
        <taxon>Eukaryota</taxon>
        <taxon>Viridiplantae</taxon>
        <taxon>Streptophyta</taxon>
        <taxon>Embryophyta</taxon>
        <taxon>Tracheophyta</taxon>
        <taxon>Spermatophyta</taxon>
        <taxon>Magnoliopsida</taxon>
        <taxon>eudicotyledons</taxon>
        <taxon>Gunneridae</taxon>
        <taxon>Pentapetalae</taxon>
        <taxon>rosids</taxon>
        <taxon>fabids</taxon>
        <taxon>Cucurbitales</taxon>
        <taxon>Cucurbitaceae</taxon>
        <taxon>Benincaseae</taxon>
        <taxon>Citrullus</taxon>
    </lineage>
</organism>
<sequence>MTTASADRRQRQSLHRMMLKFQPRFCPTDLSYPLAQIPLSAHFLSLRFLFPYPKMGTKPLKKLPRIAFALLCCKIMDPLKLRRVLVLLFLGFSGWPMGLIGAAAGGGGGSGNCRFPAVYNFGDSNSDTGGISAAFNVIQSPNGMTFFGHPSGRSCDGRLVLDFITEKLKFPYLSAYLDSVGTSFRHGANFATGGSSIRPGGYSPFHLGLQVSQFIQFKSRTTYLYNRLQSNNKTSLPRKSSIARPQEFSEALYMFDIAQNDLSYGFQHSSEEQVRASIPDILNTFSEAVQQIYREGARYFWVHNTGPIGCLPFYILDNHRPNNIDNIGCVKSANSIAQELNRQLKNLLVKLRKELPLARITQVDMYSAKYLLISKAKTQGFVSPMSFCCGSFHGFHINCGKKEVVNGTVYENNPCKDPSRHISWDGIHYSEAANLWIANHILNGSFSDPPLPIEKACQAPNNA</sequence>
<keyword evidence="4" id="KW-0325">Glycoprotein</keyword>
<dbReference type="EMBL" id="OZ021735">
    <property type="protein sequence ID" value="CAK9308891.1"/>
    <property type="molecule type" value="Genomic_DNA"/>
</dbReference>
<evidence type="ECO:0000313" key="6">
    <source>
        <dbReference type="EMBL" id="CAK9308891.1"/>
    </source>
</evidence>
<dbReference type="InterPro" id="IPR036514">
    <property type="entry name" value="SGNH_hydro_sf"/>
</dbReference>
<keyword evidence="3" id="KW-0378">Hydrolase</keyword>
<reference evidence="6 7" key="1">
    <citation type="submission" date="2024-03" db="EMBL/GenBank/DDBJ databases">
        <authorList>
            <person name="Gkanogiannis A."/>
            <person name="Becerra Lopez-Lavalle L."/>
        </authorList>
    </citation>
    <scope>NUCLEOTIDE SEQUENCE [LARGE SCALE GENOMIC DNA]</scope>
</reference>
<dbReference type="InterPro" id="IPR035669">
    <property type="entry name" value="SGNH_plant_lipase-like"/>
</dbReference>
<feature type="transmembrane region" description="Helical" evidence="5">
    <location>
        <begin position="84"/>
        <end position="104"/>
    </location>
</feature>
<dbReference type="Gene3D" id="3.40.50.1110">
    <property type="entry name" value="SGNH hydrolase"/>
    <property type="match status" value="1"/>
</dbReference>
<dbReference type="Pfam" id="PF00657">
    <property type="entry name" value="Lipase_GDSL"/>
    <property type="match status" value="1"/>
</dbReference>
<evidence type="ECO:0000256" key="2">
    <source>
        <dbReference type="ARBA" id="ARBA00022729"/>
    </source>
</evidence>
<evidence type="ECO:0000313" key="7">
    <source>
        <dbReference type="Proteomes" id="UP001642487"/>
    </source>
</evidence>
<evidence type="ECO:0000256" key="3">
    <source>
        <dbReference type="ARBA" id="ARBA00022801"/>
    </source>
</evidence>
<evidence type="ECO:0000256" key="1">
    <source>
        <dbReference type="ARBA" id="ARBA00008668"/>
    </source>
</evidence>
<dbReference type="CDD" id="cd01837">
    <property type="entry name" value="SGNH_plant_lipase_like"/>
    <property type="match status" value="1"/>
</dbReference>
<keyword evidence="2" id="KW-0732">Signal</keyword>
<evidence type="ECO:0000256" key="5">
    <source>
        <dbReference type="SAM" id="Phobius"/>
    </source>
</evidence>
<dbReference type="InterPro" id="IPR001087">
    <property type="entry name" value="GDSL"/>
</dbReference>
<comment type="similarity">
    <text evidence="1">Belongs to the 'GDSL' lipolytic enzyme family.</text>
</comment>
<protein>
    <submittedName>
        <fullName evidence="6">Uncharacterized protein</fullName>
    </submittedName>
</protein>
<dbReference type="PANTHER" id="PTHR22835:SF555">
    <property type="entry name" value="GDSL-LIKE LIPASE_ACYLHYDROLASE"/>
    <property type="match status" value="1"/>
</dbReference>
<keyword evidence="7" id="KW-1185">Reference proteome</keyword>
<accession>A0ABP0XN96</accession>
<dbReference type="PANTHER" id="PTHR22835">
    <property type="entry name" value="ZINC FINGER FYVE DOMAIN CONTAINING PROTEIN"/>
    <property type="match status" value="1"/>
</dbReference>
<proteinExistence type="inferred from homology"/>
<evidence type="ECO:0000256" key="4">
    <source>
        <dbReference type="ARBA" id="ARBA00023180"/>
    </source>
</evidence>
<keyword evidence="5" id="KW-0472">Membrane</keyword>
<keyword evidence="5" id="KW-0812">Transmembrane</keyword>
<name>A0ABP0XN96_9ROSI</name>
<dbReference type="Proteomes" id="UP001642487">
    <property type="component" value="Chromosome 1"/>
</dbReference>